<organism evidence="5 6">
    <name type="scientific">Acetobacter lovaniensis</name>
    <dbReference type="NCBI Taxonomy" id="104100"/>
    <lineage>
        <taxon>Bacteria</taxon>
        <taxon>Pseudomonadati</taxon>
        <taxon>Pseudomonadota</taxon>
        <taxon>Alphaproteobacteria</taxon>
        <taxon>Acetobacterales</taxon>
        <taxon>Acetobacteraceae</taxon>
        <taxon>Acetobacter</taxon>
    </lineage>
</organism>
<dbReference type="SUPFAM" id="SSF75516">
    <property type="entry name" value="Pheromone-binding domain of LuxR-like quorum-sensing transcription factors"/>
    <property type="match status" value="1"/>
</dbReference>
<dbReference type="SMART" id="SM00421">
    <property type="entry name" value="HTH_LUXR"/>
    <property type="match status" value="1"/>
</dbReference>
<keyword evidence="6" id="KW-1185">Reference proteome</keyword>
<dbReference type="InterPro" id="IPR036693">
    <property type="entry name" value="TF_LuxR_autoind-bd_dom_sf"/>
</dbReference>
<dbReference type="PANTHER" id="PTHR44688">
    <property type="entry name" value="DNA-BINDING TRANSCRIPTIONAL ACTIVATOR DEVR_DOSR"/>
    <property type="match status" value="1"/>
</dbReference>
<dbReference type="InterPro" id="IPR016032">
    <property type="entry name" value="Sig_transdc_resp-reg_C-effctor"/>
</dbReference>
<proteinExistence type="predicted"/>
<evidence type="ECO:0000256" key="1">
    <source>
        <dbReference type="ARBA" id="ARBA00023015"/>
    </source>
</evidence>
<dbReference type="PROSITE" id="PS50043">
    <property type="entry name" value="HTH_LUXR_2"/>
    <property type="match status" value="1"/>
</dbReference>
<keyword evidence="2 5" id="KW-0238">DNA-binding</keyword>
<dbReference type="GO" id="GO:0003677">
    <property type="term" value="F:DNA binding"/>
    <property type="evidence" value="ECO:0007669"/>
    <property type="project" value="UniProtKB-KW"/>
</dbReference>
<feature type="domain" description="HTH luxR-type" evidence="4">
    <location>
        <begin position="192"/>
        <end position="257"/>
    </location>
</feature>
<dbReference type="Pfam" id="PF03472">
    <property type="entry name" value="Autoind_bind"/>
    <property type="match status" value="1"/>
</dbReference>
<sequence>MPAKNTLAGLIAMVPDTHNALLPLGDTLLERIQSCESISTMQELAFEIRDNSGAAHLTYHFLSNPWVREGGELGVTTYPLSWQILYTDKNLVHSDPVVRTALSSALPFLWSEIKLLSHKEKRVMQLFYQQNLGKDGMSIPLRGLRGEVGLLTITSRNINDFGQERRRVYAATFAQIGAYMHEWFANYAGRREPLTPPRLSVRERECLAYHGEGLMTQEVSFRLNISEATVRLYLATARHKLCAQTTCGAVAKAIKFGLI</sequence>
<dbReference type="PANTHER" id="PTHR44688:SF25">
    <property type="entry name" value="HTH LUXR-TYPE DOMAIN-CONTAINING PROTEIN"/>
    <property type="match status" value="1"/>
</dbReference>
<protein>
    <submittedName>
        <fullName evidence="5">DNA-binding CsgD family transcriptional regulator</fullName>
    </submittedName>
</protein>
<keyword evidence="1" id="KW-0805">Transcription regulation</keyword>
<dbReference type="InterPro" id="IPR036388">
    <property type="entry name" value="WH-like_DNA-bd_sf"/>
</dbReference>
<dbReference type="Gene3D" id="1.10.10.10">
    <property type="entry name" value="Winged helix-like DNA-binding domain superfamily/Winged helix DNA-binding domain"/>
    <property type="match status" value="1"/>
</dbReference>
<dbReference type="InterPro" id="IPR000792">
    <property type="entry name" value="Tscrpt_reg_LuxR_C"/>
</dbReference>
<evidence type="ECO:0000256" key="2">
    <source>
        <dbReference type="ARBA" id="ARBA00023125"/>
    </source>
</evidence>
<evidence type="ECO:0000256" key="3">
    <source>
        <dbReference type="ARBA" id="ARBA00023163"/>
    </source>
</evidence>
<dbReference type="Pfam" id="PF00196">
    <property type="entry name" value="GerE"/>
    <property type="match status" value="1"/>
</dbReference>
<comment type="caution">
    <text evidence="5">The sequence shown here is derived from an EMBL/GenBank/DDBJ whole genome shotgun (WGS) entry which is preliminary data.</text>
</comment>
<gene>
    <name evidence="5" type="ORF">HNR55_000939</name>
</gene>
<dbReference type="SUPFAM" id="SSF46894">
    <property type="entry name" value="C-terminal effector domain of the bipartite response regulators"/>
    <property type="match status" value="1"/>
</dbReference>
<dbReference type="InterPro" id="IPR005143">
    <property type="entry name" value="TF_LuxR_autoind-bd_dom"/>
</dbReference>
<reference evidence="5 6" key="1">
    <citation type="submission" date="2020-08" db="EMBL/GenBank/DDBJ databases">
        <title>Genomic Encyclopedia of Type Strains, Phase IV (KMG-IV): sequencing the most valuable type-strain genomes for metagenomic binning, comparative biology and taxonomic classification.</title>
        <authorList>
            <person name="Goeker M."/>
        </authorList>
    </citation>
    <scope>NUCLEOTIDE SEQUENCE [LARGE SCALE GENOMIC DNA]</scope>
    <source>
        <strain evidence="5 6">DSM 4491</strain>
    </source>
</reference>
<dbReference type="EMBL" id="JACHIE010000002">
    <property type="protein sequence ID" value="MBB6456372.1"/>
    <property type="molecule type" value="Genomic_DNA"/>
</dbReference>
<accession>A0A841QE31</accession>
<dbReference type="GO" id="GO:0006355">
    <property type="term" value="P:regulation of DNA-templated transcription"/>
    <property type="evidence" value="ECO:0007669"/>
    <property type="project" value="InterPro"/>
</dbReference>
<name>A0A841QE31_9PROT</name>
<evidence type="ECO:0000259" key="4">
    <source>
        <dbReference type="PROSITE" id="PS50043"/>
    </source>
</evidence>
<dbReference type="PRINTS" id="PR00038">
    <property type="entry name" value="HTHLUXR"/>
</dbReference>
<dbReference type="RefSeq" id="WP_166111986.1">
    <property type="nucleotide sequence ID" value="NZ_BAABDB010000005.1"/>
</dbReference>
<keyword evidence="3" id="KW-0804">Transcription</keyword>
<dbReference type="Proteomes" id="UP000578000">
    <property type="component" value="Unassembled WGS sequence"/>
</dbReference>
<evidence type="ECO:0000313" key="6">
    <source>
        <dbReference type="Proteomes" id="UP000578000"/>
    </source>
</evidence>
<dbReference type="CDD" id="cd06170">
    <property type="entry name" value="LuxR_C_like"/>
    <property type="match status" value="1"/>
</dbReference>
<evidence type="ECO:0000313" key="5">
    <source>
        <dbReference type="EMBL" id="MBB6456372.1"/>
    </source>
</evidence>
<dbReference type="AlphaFoldDB" id="A0A841QE31"/>
<dbReference type="Gene3D" id="3.30.450.80">
    <property type="entry name" value="Transcription factor LuxR-like, autoinducer-binding domain"/>
    <property type="match status" value="1"/>
</dbReference>